<dbReference type="EMBL" id="JAPFFF010000004">
    <property type="protein sequence ID" value="KAK8891200.1"/>
    <property type="molecule type" value="Genomic_DNA"/>
</dbReference>
<feature type="compositionally biased region" description="Polar residues" evidence="1">
    <location>
        <begin position="1"/>
        <end position="12"/>
    </location>
</feature>
<feature type="region of interest" description="Disordered" evidence="1">
    <location>
        <begin position="1"/>
        <end position="40"/>
    </location>
</feature>
<organism evidence="2 3">
    <name type="scientific">Tritrichomonas musculus</name>
    <dbReference type="NCBI Taxonomy" id="1915356"/>
    <lineage>
        <taxon>Eukaryota</taxon>
        <taxon>Metamonada</taxon>
        <taxon>Parabasalia</taxon>
        <taxon>Tritrichomonadida</taxon>
        <taxon>Tritrichomonadidae</taxon>
        <taxon>Tritrichomonas</taxon>
    </lineage>
</organism>
<accession>A0ABR2KMJ6</accession>
<evidence type="ECO:0000256" key="1">
    <source>
        <dbReference type="SAM" id="MobiDB-lite"/>
    </source>
</evidence>
<evidence type="ECO:0000313" key="3">
    <source>
        <dbReference type="Proteomes" id="UP001470230"/>
    </source>
</evidence>
<proteinExistence type="predicted"/>
<gene>
    <name evidence="2" type="ORF">M9Y10_028406</name>
</gene>
<protein>
    <submittedName>
        <fullName evidence="2">Uncharacterized protein</fullName>
    </submittedName>
</protein>
<dbReference type="Proteomes" id="UP001470230">
    <property type="component" value="Unassembled WGS sequence"/>
</dbReference>
<reference evidence="2 3" key="1">
    <citation type="submission" date="2024-04" db="EMBL/GenBank/DDBJ databases">
        <title>Tritrichomonas musculus Genome.</title>
        <authorList>
            <person name="Alves-Ferreira E."/>
            <person name="Grigg M."/>
            <person name="Lorenzi H."/>
            <person name="Galac M."/>
        </authorList>
    </citation>
    <scope>NUCLEOTIDE SEQUENCE [LARGE SCALE GENOMIC DNA]</scope>
    <source>
        <strain evidence="2 3">EAF2021</strain>
    </source>
</reference>
<comment type="caution">
    <text evidence="2">The sequence shown here is derived from an EMBL/GenBank/DDBJ whole genome shotgun (WGS) entry which is preliminary data.</text>
</comment>
<evidence type="ECO:0000313" key="2">
    <source>
        <dbReference type="EMBL" id="KAK8891200.1"/>
    </source>
</evidence>
<name>A0ABR2KMJ6_9EUKA</name>
<sequence length="494" mass="57398">MASITQTVTFTPKLSPPSPKAQSMTPLSPGIHGPAFHGTGMVEPYHPDTEQLQMTMQRNLEADLQRRIDLFEEHKRKYLERSDRYYHKQLEVNERHQALDDRLFNILSEATSEMLNTRYLDNREKHAYEILTEPIDDLSYEEANVNRLEAAVKVIYEKLDNDDNDEIEKQLQQDEKDCNELILRNSQRNNDIALRQSKLQQGKLIKPLINPHYQKNSGVFNPSIPEQKPMTESLPDSMSIYQKTIDHLNQINQNIDESNSSEIDNRKNHKESELSYEDKLQHIQDLLEQVEEVEKYESLVSELQFAVTTLRFDHYDNLFKIRNLGIELASQGYDVSKLKNIDLSDLSVNTSVFENISDLQKRVDEKQAKINEIDEYLKKRREQHEKNVQAVYEFSQTEKSRAAEVDEIMRELNKVAADVDSKNDIANSLADKLFGEKVISITSSDFLSKINEIKQNLDMLKIDTSEDDEEYLTTQAELENKANKKYDDEDSDSD</sequence>
<keyword evidence="3" id="KW-1185">Reference proteome</keyword>